<feature type="transmembrane region" description="Helical" evidence="1">
    <location>
        <begin position="69"/>
        <end position="89"/>
    </location>
</feature>
<dbReference type="AlphaFoldDB" id="A0A1M6QIY3"/>
<keyword evidence="1" id="KW-0812">Transmembrane</keyword>
<keyword evidence="3" id="KW-1185">Reference proteome</keyword>
<gene>
    <name evidence="2" type="ORF">SAMN05720469_102118</name>
</gene>
<keyword evidence="1" id="KW-0472">Membrane</keyword>
<protein>
    <recommendedName>
        <fullName evidence="4">VanZ like family protein</fullName>
    </recommendedName>
</protein>
<dbReference type="EMBL" id="FRAW01000002">
    <property type="protein sequence ID" value="SHK20115.1"/>
    <property type="molecule type" value="Genomic_DNA"/>
</dbReference>
<reference evidence="3" key="1">
    <citation type="submission" date="2016-11" db="EMBL/GenBank/DDBJ databases">
        <authorList>
            <person name="Varghese N."/>
            <person name="Submissions S."/>
        </authorList>
    </citation>
    <scope>NUCLEOTIDE SEQUENCE [LARGE SCALE GENOMIC DNA]</scope>
    <source>
        <strain evidence="3">UWOS</strain>
    </source>
</reference>
<proteinExistence type="predicted"/>
<sequence>MTLLVVLFAAIFASILWYKDAPKNLWRFSTLCYYYWGASLMWLVDAAFEYAEQKAEFFTPALSDMLNDAVLGFAAVALGLLIWLANLIVKDPKRVIRP</sequence>
<evidence type="ECO:0000256" key="1">
    <source>
        <dbReference type="SAM" id="Phobius"/>
    </source>
</evidence>
<dbReference type="RefSeq" id="WP_073302141.1">
    <property type="nucleotide sequence ID" value="NZ_FRAW01000002.1"/>
</dbReference>
<evidence type="ECO:0008006" key="4">
    <source>
        <dbReference type="Google" id="ProtNLM"/>
    </source>
</evidence>
<organism evidence="2 3">
    <name type="scientific">Fibrobacter intestinalis</name>
    <dbReference type="NCBI Taxonomy" id="28122"/>
    <lineage>
        <taxon>Bacteria</taxon>
        <taxon>Pseudomonadati</taxon>
        <taxon>Fibrobacterota</taxon>
        <taxon>Fibrobacteria</taxon>
        <taxon>Fibrobacterales</taxon>
        <taxon>Fibrobacteraceae</taxon>
        <taxon>Fibrobacter</taxon>
    </lineage>
</organism>
<accession>A0A1M6QIY3</accession>
<name>A0A1M6QIY3_9BACT</name>
<keyword evidence="1" id="KW-1133">Transmembrane helix</keyword>
<dbReference type="Proteomes" id="UP000184275">
    <property type="component" value="Unassembled WGS sequence"/>
</dbReference>
<evidence type="ECO:0000313" key="2">
    <source>
        <dbReference type="EMBL" id="SHK20115.1"/>
    </source>
</evidence>
<evidence type="ECO:0000313" key="3">
    <source>
        <dbReference type="Proteomes" id="UP000184275"/>
    </source>
</evidence>